<evidence type="ECO:0000256" key="1">
    <source>
        <dbReference type="SAM" id="MobiDB-lite"/>
    </source>
</evidence>
<accession>A0ABD3U1C9</accession>
<name>A0ABD3U1C9_SINWO</name>
<evidence type="ECO:0000313" key="3">
    <source>
        <dbReference type="EMBL" id="KAL3842626.1"/>
    </source>
</evidence>
<feature type="region of interest" description="Disordered" evidence="1">
    <location>
        <begin position="101"/>
        <end position="130"/>
    </location>
</feature>
<proteinExistence type="predicted"/>
<feature type="compositionally biased region" description="Polar residues" evidence="1">
    <location>
        <begin position="107"/>
        <end position="121"/>
    </location>
</feature>
<dbReference type="EMBL" id="JBJQND010000017">
    <property type="protein sequence ID" value="KAL3842626.1"/>
    <property type="molecule type" value="Genomic_DNA"/>
</dbReference>
<sequence length="180" mass="20875">MIPSTSDLNKEPRINYRSAQKRSIKKWYDNRVRTFPPLSIGESVYFEHKEGKKWKLGKIKERLSECSYILESQDEGTYIRNRVHIRPTKIKVCIRETSPLREPENTYVPTNSHKEQTTATPSESNSSGISLSENVKDDIVPNSDITITTAPRVRPKRNIREPAQRLCVLQVNHKPLTYRP</sequence>
<dbReference type="Proteomes" id="UP001634394">
    <property type="component" value="Unassembled WGS sequence"/>
</dbReference>
<reference evidence="3 4" key="1">
    <citation type="submission" date="2024-11" db="EMBL/GenBank/DDBJ databases">
        <title>Chromosome-level genome assembly of the freshwater bivalve Anodonta woodiana.</title>
        <authorList>
            <person name="Chen X."/>
        </authorList>
    </citation>
    <scope>NUCLEOTIDE SEQUENCE [LARGE SCALE GENOMIC DNA]</scope>
    <source>
        <strain evidence="3">MN2024</strain>
        <tissue evidence="3">Gills</tissue>
    </source>
</reference>
<organism evidence="3 4">
    <name type="scientific">Sinanodonta woodiana</name>
    <name type="common">Chinese pond mussel</name>
    <name type="synonym">Anodonta woodiana</name>
    <dbReference type="NCBI Taxonomy" id="1069815"/>
    <lineage>
        <taxon>Eukaryota</taxon>
        <taxon>Metazoa</taxon>
        <taxon>Spiralia</taxon>
        <taxon>Lophotrochozoa</taxon>
        <taxon>Mollusca</taxon>
        <taxon>Bivalvia</taxon>
        <taxon>Autobranchia</taxon>
        <taxon>Heteroconchia</taxon>
        <taxon>Palaeoheterodonta</taxon>
        <taxon>Unionida</taxon>
        <taxon>Unionoidea</taxon>
        <taxon>Unionidae</taxon>
        <taxon>Unioninae</taxon>
        <taxon>Sinanodonta</taxon>
    </lineage>
</organism>
<protein>
    <submittedName>
        <fullName evidence="3">Uncharacterized protein</fullName>
    </submittedName>
</protein>
<gene>
    <name evidence="2" type="ORF">ACJMK2_020591</name>
    <name evidence="3" type="ORF">ACJMK2_020619</name>
</gene>
<dbReference type="EMBL" id="JBJQND010000017">
    <property type="protein sequence ID" value="KAL3842597.1"/>
    <property type="molecule type" value="Genomic_DNA"/>
</dbReference>
<dbReference type="AlphaFoldDB" id="A0ABD3U1C9"/>
<evidence type="ECO:0000313" key="2">
    <source>
        <dbReference type="EMBL" id="KAL3842597.1"/>
    </source>
</evidence>
<comment type="caution">
    <text evidence="3">The sequence shown here is derived from an EMBL/GenBank/DDBJ whole genome shotgun (WGS) entry which is preliminary data.</text>
</comment>
<keyword evidence="4" id="KW-1185">Reference proteome</keyword>
<evidence type="ECO:0000313" key="4">
    <source>
        <dbReference type="Proteomes" id="UP001634394"/>
    </source>
</evidence>